<reference evidence="3 4" key="1">
    <citation type="submission" date="2023-07" db="EMBL/GenBank/DDBJ databases">
        <title>Genomic Encyclopedia of Type Strains, Phase IV (KMG-IV): sequencing the most valuable type-strain genomes for metagenomic binning, comparative biology and taxonomic classification.</title>
        <authorList>
            <person name="Goeker M."/>
        </authorList>
    </citation>
    <scope>NUCLEOTIDE SEQUENCE [LARGE SCALE GENOMIC DNA]</scope>
    <source>
        <strain evidence="3 4">DSM 23494</strain>
    </source>
</reference>
<name>A0ABU0ACA7_9BACI</name>
<sequence>METALVMETMTMISMSSNLLEMNPVQLDKWYQDWRRKQVHYGFILVDFSPRLLTTWYAEQVVNLKIKASKKVILACKRHLNDLKRAGTDDFPYVFDEVKGFRPIQFVEKYCKPSKGDYKKLVLQPWQHFIFGSLYGWVHRDTGVRRFREGLIFVGRKNGKTTKISGLSNFAVSKDNENGARVYVLANSKQQAGELFDESKAMVESSPKLRKRFRTNQKGIFYDKTKSRVEPRASDSEKLDGLNTHLGIFDEIHEFKDYRLINVIKKSRGSRKQPLILYITTAGYQLDGPLVDYYAQAEETLEGAVDDERTFYYMAELDEESEFDKPEEWIKANPNIGVSLDLTVLIDDWKKDKRTPQERNDYITKQFNFFVNNSKQSFLDYKTIQKNKKVVALSDFKRKTCVGAFDLSDSEDFTSACLEFPILNSEEVFVLSHSWVPEKKVKENNEKIPYYEYEKLGLLTIIPGEYVKKEYIFDWFVEQSKKYQIKKIMYDPAKAYQLVESLNSYGFKTEVVRQGYLTLGPAVDDVKERFLDGNVIYNYQEEGKDKPTMNRLFRWYVNNVKMVEDRNRNKLPQKQGRYRKIDGFAAFLNSHVEVMTYFVKPQGEGNVKFVSVNDL</sequence>
<proteinExistence type="predicted"/>
<feature type="domain" description="Terminase large subunit-like ATPase" evidence="1">
    <location>
        <begin position="125"/>
        <end position="298"/>
    </location>
</feature>
<keyword evidence="4" id="KW-1185">Reference proteome</keyword>
<dbReference type="Gene3D" id="3.40.50.300">
    <property type="entry name" value="P-loop containing nucleotide triphosphate hydrolases"/>
    <property type="match status" value="1"/>
</dbReference>
<dbReference type="InterPro" id="IPR005021">
    <property type="entry name" value="Terminase_largesu-like"/>
</dbReference>
<dbReference type="Proteomes" id="UP001238088">
    <property type="component" value="Unassembled WGS sequence"/>
</dbReference>
<dbReference type="Pfam" id="PF03354">
    <property type="entry name" value="TerL_ATPase"/>
    <property type="match status" value="1"/>
</dbReference>
<accession>A0ABU0ACA7</accession>
<dbReference type="InterPro" id="IPR027417">
    <property type="entry name" value="P-loop_NTPase"/>
</dbReference>
<protein>
    <submittedName>
        <fullName evidence="3">Phage terminase large subunit-like protein</fullName>
    </submittedName>
</protein>
<evidence type="ECO:0000313" key="3">
    <source>
        <dbReference type="EMBL" id="MDQ0268883.1"/>
    </source>
</evidence>
<evidence type="ECO:0000259" key="1">
    <source>
        <dbReference type="Pfam" id="PF03354"/>
    </source>
</evidence>
<organism evidence="3 4">
    <name type="scientific">Cytobacillus purgationiresistens</name>
    <dbReference type="NCBI Taxonomy" id="863449"/>
    <lineage>
        <taxon>Bacteria</taxon>
        <taxon>Bacillati</taxon>
        <taxon>Bacillota</taxon>
        <taxon>Bacilli</taxon>
        <taxon>Bacillales</taxon>
        <taxon>Bacillaceae</taxon>
        <taxon>Cytobacillus</taxon>
    </lineage>
</organism>
<dbReference type="PANTHER" id="PTHR41287">
    <property type="match status" value="1"/>
</dbReference>
<dbReference type="InterPro" id="IPR046462">
    <property type="entry name" value="TerL_nuclease"/>
</dbReference>
<dbReference type="EMBL" id="JAUSUB010000002">
    <property type="protein sequence ID" value="MDQ0268883.1"/>
    <property type="molecule type" value="Genomic_DNA"/>
</dbReference>
<comment type="caution">
    <text evidence="3">The sequence shown here is derived from an EMBL/GenBank/DDBJ whole genome shotgun (WGS) entry which is preliminary data.</text>
</comment>
<dbReference type="PANTHER" id="PTHR41287:SF1">
    <property type="entry name" value="PROTEIN YMFN"/>
    <property type="match status" value="1"/>
</dbReference>
<feature type="domain" description="Terminase large subunit-like endonuclease" evidence="2">
    <location>
        <begin position="305"/>
        <end position="590"/>
    </location>
</feature>
<dbReference type="InterPro" id="IPR046461">
    <property type="entry name" value="TerL_ATPase"/>
</dbReference>
<dbReference type="Pfam" id="PF20441">
    <property type="entry name" value="TerL_nuclease"/>
    <property type="match status" value="1"/>
</dbReference>
<evidence type="ECO:0000313" key="4">
    <source>
        <dbReference type="Proteomes" id="UP001238088"/>
    </source>
</evidence>
<evidence type="ECO:0000259" key="2">
    <source>
        <dbReference type="Pfam" id="PF20441"/>
    </source>
</evidence>
<gene>
    <name evidence="3" type="ORF">J2S17_000752</name>
</gene>